<accession>A0ABD0QCZ4</accession>
<reference evidence="2 3" key="1">
    <citation type="submission" date="2024-05" db="EMBL/GenBank/DDBJ databases">
        <title>Genome sequencing and assembly of Indian major carp, Cirrhinus mrigala (Hamilton, 1822).</title>
        <authorList>
            <person name="Mohindra V."/>
            <person name="Chowdhury L.M."/>
            <person name="Lal K."/>
            <person name="Jena J.K."/>
        </authorList>
    </citation>
    <scope>NUCLEOTIDE SEQUENCE [LARGE SCALE GENOMIC DNA]</scope>
    <source>
        <strain evidence="2">CM1030</strain>
        <tissue evidence="2">Blood</tissue>
    </source>
</reference>
<protein>
    <recommendedName>
        <fullName evidence="1">Diacylglycerol kinase eta/delta/kappa helical domain-containing protein</fullName>
    </recommendedName>
</protein>
<dbReference type="Pfam" id="PF22944">
    <property type="entry name" value="DGKD_4H"/>
    <property type="match status" value="1"/>
</dbReference>
<dbReference type="EMBL" id="JAMKFB020000009">
    <property type="protein sequence ID" value="KAL0183786.1"/>
    <property type="molecule type" value="Genomic_DNA"/>
</dbReference>
<name>A0ABD0QCZ4_CIRMR</name>
<dbReference type="AlphaFoldDB" id="A0ABD0QCZ4"/>
<sequence length="79" mass="8963">DKLKYDKPPLRPHLYPQHSVDLATEEEATLIQMCARAAEDLITRICEAAKNYQLLEQELAHAVNASSHAINKTHPKFPE</sequence>
<evidence type="ECO:0000313" key="3">
    <source>
        <dbReference type="Proteomes" id="UP001529510"/>
    </source>
</evidence>
<evidence type="ECO:0000259" key="1">
    <source>
        <dbReference type="Pfam" id="PF22944"/>
    </source>
</evidence>
<feature type="non-terminal residue" evidence="2">
    <location>
        <position position="1"/>
    </location>
</feature>
<dbReference type="Proteomes" id="UP001529510">
    <property type="component" value="Unassembled WGS sequence"/>
</dbReference>
<feature type="non-terminal residue" evidence="2">
    <location>
        <position position="79"/>
    </location>
</feature>
<keyword evidence="3" id="KW-1185">Reference proteome</keyword>
<organism evidence="2 3">
    <name type="scientific">Cirrhinus mrigala</name>
    <name type="common">Mrigala</name>
    <dbReference type="NCBI Taxonomy" id="683832"/>
    <lineage>
        <taxon>Eukaryota</taxon>
        <taxon>Metazoa</taxon>
        <taxon>Chordata</taxon>
        <taxon>Craniata</taxon>
        <taxon>Vertebrata</taxon>
        <taxon>Euteleostomi</taxon>
        <taxon>Actinopterygii</taxon>
        <taxon>Neopterygii</taxon>
        <taxon>Teleostei</taxon>
        <taxon>Ostariophysi</taxon>
        <taxon>Cypriniformes</taxon>
        <taxon>Cyprinidae</taxon>
        <taxon>Labeoninae</taxon>
        <taxon>Labeonini</taxon>
        <taxon>Cirrhinus</taxon>
    </lineage>
</organism>
<feature type="domain" description="Diacylglycerol kinase eta/delta/kappa helical" evidence="1">
    <location>
        <begin position="22"/>
        <end position="76"/>
    </location>
</feature>
<comment type="caution">
    <text evidence="2">The sequence shown here is derived from an EMBL/GenBank/DDBJ whole genome shotgun (WGS) entry which is preliminary data.</text>
</comment>
<evidence type="ECO:0000313" key="2">
    <source>
        <dbReference type="EMBL" id="KAL0183786.1"/>
    </source>
</evidence>
<proteinExistence type="predicted"/>
<dbReference type="InterPro" id="IPR054474">
    <property type="entry name" value="DGKD_4H"/>
</dbReference>
<gene>
    <name evidence="2" type="ORF">M9458_019482</name>
</gene>